<dbReference type="SUPFAM" id="SSF48403">
    <property type="entry name" value="Ankyrin repeat"/>
    <property type="match status" value="1"/>
</dbReference>
<dbReference type="Proteomes" id="UP000001542">
    <property type="component" value="Unassembled WGS sequence"/>
</dbReference>
<keyword evidence="3" id="KW-1185">Reference proteome</keyword>
<dbReference type="PANTHER" id="PTHR24182">
    <property type="entry name" value="ANKYRIN REPEAT AND SOCS BOX CONTAINING 4"/>
    <property type="match status" value="1"/>
</dbReference>
<evidence type="ECO:0000259" key="1">
    <source>
        <dbReference type="Pfam" id="PF11929"/>
    </source>
</evidence>
<proteinExistence type="predicted"/>
<protein>
    <recommendedName>
        <fullName evidence="1">DUF3447 domain-containing protein</fullName>
    </recommendedName>
</protein>
<dbReference type="RefSeq" id="XP_001317658.1">
    <property type="nucleotide sequence ID" value="XM_001317623.1"/>
</dbReference>
<accession>A2EPK6</accession>
<dbReference type="EMBL" id="DS113449">
    <property type="protein sequence ID" value="EAY05435.1"/>
    <property type="molecule type" value="Genomic_DNA"/>
</dbReference>
<dbReference type="Pfam" id="PF11929">
    <property type="entry name" value="DUF3447"/>
    <property type="match status" value="1"/>
</dbReference>
<organism evidence="2 3">
    <name type="scientific">Trichomonas vaginalis (strain ATCC PRA-98 / G3)</name>
    <dbReference type="NCBI Taxonomy" id="412133"/>
    <lineage>
        <taxon>Eukaryota</taxon>
        <taxon>Metamonada</taxon>
        <taxon>Parabasalia</taxon>
        <taxon>Trichomonadida</taxon>
        <taxon>Trichomonadidae</taxon>
        <taxon>Trichomonas</taxon>
    </lineage>
</organism>
<name>A2EPK6_TRIV3</name>
<evidence type="ECO:0000313" key="3">
    <source>
        <dbReference type="Proteomes" id="UP000001542"/>
    </source>
</evidence>
<dbReference type="VEuPathDB" id="TrichDB:TVAG_378600"/>
<reference evidence="2" key="1">
    <citation type="submission" date="2006-10" db="EMBL/GenBank/DDBJ databases">
        <authorList>
            <person name="Amadeo P."/>
            <person name="Zhao Q."/>
            <person name="Wortman J."/>
            <person name="Fraser-Liggett C."/>
            <person name="Carlton J."/>
        </authorList>
    </citation>
    <scope>NUCLEOTIDE SEQUENCE</scope>
    <source>
        <strain evidence="2">G3</strain>
    </source>
</reference>
<evidence type="ECO:0000313" key="2">
    <source>
        <dbReference type="EMBL" id="EAY05435.1"/>
    </source>
</evidence>
<gene>
    <name evidence="2" type="ORF">TVAG_197360</name>
</gene>
<reference evidence="2" key="2">
    <citation type="journal article" date="2007" name="Science">
        <title>Draft genome sequence of the sexually transmitted pathogen Trichomonas vaginalis.</title>
        <authorList>
            <person name="Carlton J.M."/>
            <person name="Hirt R.P."/>
            <person name="Silva J.C."/>
            <person name="Delcher A.L."/>
            <person name="Schatz M."/>
            <person name="Zhao Q."/>
            <person name="Wortman J.R."/>
            <person name="Bidwell S.L."/>
            <person name="Alsmark U.C.M."/>
            <person name="Besteiro S."/>
            <person name="Sicheritz-Ponten T."/>
            <person name="Noel C.J."/>
            <person name="Dacks J.B."/>
            <person name="Foster P.G."/>
            <person name="Simillion C."/>
            <person name="Van de Peer Y."/>
            <person name="Miranda-Saavedra D."/>
            <person name="Barton G.J."/>
            <person name="Westrop G.D."/>
            <person name="Mueller S."/>
            <person name="Dessi D."/>
            <person name="Fiori P.L."/>
            <person name="Ren Q."/>
            <person name="Paulsen I."/>
            <person name="Zhang H."/>
            <person name="Bastida-Corcuera F.D."/>
            <person name="Simoes-Barbosa A."/>
            <person name="Brown M.T."/>
            <person name="Hayes R.D."/>
            <person name="Mukherjee M."/>
            <person name="Okumura C.Y."/>
            <person name="Schneider R."/>
            <person name="Smith A.J."/>
            <person name="Vanacova S."/>
            <person name="Villalvazo M."/>
            <person name="Haas B.J."/>
            <person name="Pertea M."/>
            <person name="Feldblyum T.V."/>
            <person name="Utterback T.R."/>
            <person name="Shu C.L."/>
            <person name="Osoegawa K."/>
            <person name="de Jong P.J."/>
            <person name="Hrdy I."/>
            <person name="Horvathova L."/>
            <person name="Zubacova Z."/>
            <person name="Dolezal P."/>
            <person name="Malik S.B."/>
            <person name="Logsdon J.M. Jr."/>
            <person name="Henze K."/>
            <person name="Gupta A."/>
            <person name="Wang C.C."/>
            <person name="Dunne R.L."/>
            <person name="Upcroft J.A."/>
            <person name="Upcroft P."/>
            <person name="White O."/>
            <person name="Salzberg S.L."/>
            <person name="Tang P."/>
            <person name="Chiu C.-H."/>
            <person name="Lee Y.-S."/>
            <person name="Embley T.M."/>
            <person name="Coombs G.H."/>
            <person name="Mottram J.C."/>
            <person name="Tachezy J."/>
            <person name="Fraser-Liggett C.M."/>
            <person name="Johnson P.J."/>
        </authorList>
    </citation>
    <scope>NUCLEOTIDE SEQUENCE [LARGE SCALE GENOMIC DNA]</scope>
    <source>
        <strain evidence="2">G3</strain>
    </source>
</reference>
<dbReference type="InterPro" id="IPR020683">
    <property type="entry name" value="DUF3447"/>
</dbReference>
<dbReference type="VEuPathDB" id="TrichDB:TVAGG3_0600150"/>
<dbReference type="InterPro" id="IPR036770">
    <property type="entry name" value="Ankyrin_rpt-contain_sf"/>
</dbReference>
<feature type="domain" description="DUF3447" evidence="1">
    <location>
        <begin position="26"/>
        <end position="100"/>
    </location>
</feature>
<dbReference type="InParanoid" id="A2EPK6"/>
<sequence length="117" mass="13733">MEGCSLLELCCYHGAVDCFKLLRSKFNSEITKECIGLSFLGGNSEIMSELLKYQTSDEECMEYAIISHYIDFVTFLMNEYNIEIDLKYFPIMCRKLNFIQFPTHDEILEKFSIFSLF</sequence>
<dbReference type="KEGG" id="tva:4763301"/>
<dbReference type="AlphaFoldDB" id="A2EPK6"/>
<dbReference type="PANTHER" id="PTHR24182:SF13">
    <property type="entry name" value="LD18443P"/>
    <property type="match status" value="1"/>
</dbReference>